<protein>
    <submittedName>
        <fullName evidence="1">Uncharacterized protein</fullName>
    </submittedName>
</protein>
<gene>
    <name evidence="1" type="ORF">CPB84DRAFT_1762788</name>
</gene>
<accession>A0A9P5TTG9</accession>
<dbReference type="AlphaFoldDB" id="A0A9P5TTG9"/>
<dbReference type="InterPro" id="IPR008266">
    <property type="entry name" value="Tyr_kinase_AS"/>
</dbReference>
<evidence type="ECO:0000313" key="1">
    <source>
        <dbReference type="EMBL" id="KAF8910910.1"/>
    </source>
</evidence>
<proteinExistence type="predicted"/>
<reference evidence="1" key="1">
    <citation type="submission" date="2020-11" db="EMBL/GenBank/DDBJ databases">
        <authorList>
            <consortium name="DOE Joint Genome Institute"/>
            <person name="Ahrendt S."/>
            <person name="Riley R."/>
            <person name="Andreopoulos W."/>
            <person name="LaButti K."/>
            <person name="Pangilinan J."/>
            <person name="Ruiz-duenas F.J."/>
            <person name="Barrasa J.M."/>
            <person name="Sanchez-Garcia M."/>
            <person name="Camarero S."/>
            <person name="Miyauchi S."/>
            <person name="Serrano A."/>
            <person name="Linde D."/>
            <person name="Babiker R."/>
            <person name="Drula E."/>
            <person name="Ayuso-Fernandez I."/>
            <person name="Pacheco R."/>
            <person name="Padilla G."/>
            <person name="Ferreira P."/>
            <person name="Barriuso J."/>
            <person name="Kellner H."/>
            <person name="Castanera R."/>
            <person name="Alfaro M."/>
            <person name="Ramirez L."/>
            <person name="Pisabarro A.G."/>
            <person name="Kuo A."/>
            <person name="Tritt A."/>
            <person name="Lipzen A."/>
            <person name="He G."/>
            <person name="Yan M."/>
            <person name="Ng V."/>
            <person name="Cullen D."/>
            <person name="Martin F."/>
            <person name="Rosso M.-N."/>
            <person name="Henrissat B."/>
            <person name="Hibbett D."/>
            <person name="Martinez A.T."/>
            <person name="Grigoriev I.V."/>
        </authorList>
    </citation>
    <scope>NUCLEOTIDE SEQUENCE</scope>
    <source>
        <strain evidence="1">AH 44721</strain>
    </source>
</reference>
<name>A0A9P5TTG9_GYMJU</name>
<dbReference type="GO" id="GO:0004672">
    <property type="term" value="F:protein kinase activity"/>
    <property type="evidence" value="ECO:0007669"/>
    <property type="project" value="InterPro"/>
</dbReference>
<dbReference type="EMBL" id="JADNYJ010000005">
    <property type="protein sequence ID" value="KAF8910910.1"/>
    <property type="molecule type" value="Genomic_DNA"/>
</dbReference>
<sequence length="121" mass="13995">MCKEILYAASFFYHSIGFIAVRQDRKSHKKAPRNVAESTKHRYRSKGLSYAPLRDAGDFLPAMQKSSLLQPIFFPPQYDNRPFVINHDDLSSSNILVDDDYNTLRVPEDSYRKLFTTIHPA</sequence>
<evidence type="ECO:0000313" key="2">
    <source>
        <dbReference type="Proteomes" id="UP000724874"/>
    </source>
</evidence>
<dbReference type="PROSITE" id="PS00109">
    <property type="entry name" value="PROTEIN_KINASE_TYR"/>
    <property type="match status" value="1"/>
</dbReference>
<dbReference type="Proteomes" id="UP000724874">
    <property type="component" value="Unassembled WGS sequence"/>
</dbReference>
<organism evidence="1 2">
    <name type="scientific">Gymnopilus junonius</name>
    <name type="common">Spectacular rustgill mushroom</name>
    <name type="synonym">Gymnopilus spectabilis subsp. junonius</name>
    <dbReference type="NCBI Taxonomy" id="109634"/>
    <lineage>
        <taxon>Eukaryota</taxon>
        <taxon>Fungi</taxon>
        <taxon>Dikarya</taxon>
        <taxon>Basidiomycota</taxon>
        <taxon>Agaricomycotina</taxon>
        <taxon>Agaricomycetes</taxon>
        <taxon>Agaricomycetidae</taxon>
        <taxon>Agaricales</taxon>
        <taxon>Agaricineae</taxon>
        <taxon>Hymenogastraceae</taxon>
        <taxon>Gymnopilus</taxon>
    </lineage>
</organism>
<comment type="caution">
    <text evidence="1">The sequence shown here is derived from an EMBL/GenBank/DDBJ whole genome shotgun (WGS) entry which is preliminary data.</text>
</comment>
<keyword evidence="2" id="KW-1185">Reference proteome</keyword>
<dbReference type="OrthoDB" id="10003767at2759"/>